<name>A0ABY4WID4_9BACL</name>
<accession>A0ABY4WID4</accession>
<dbReference type="InterPro" id="IPR007627">
    <property type="entry name" value="RNA_pol_sigma70_r2"/>
</dbReference>
<dbReference type="Proteomes" id="UP001056500">
    <property type="component" value="Chromosome"/>
</dbReference>
<dbReference type="Pfam" id="PF08281">
    <property type="entry name" value="Sigma70_r4_2"/>
    <property type="match status" value="1"/>
</dbReference>
<dbReference type="InterPro" id="IPR013325">
    <property type="entry name" value="RNA_pol_sigma_r2"/>
</dbReference>
<keyword evidence="3" id="KW-0731">Sigma factor</keyword>
<dbReference type="RefSeq" id="WP_251873664.1">
    <property type="nucleotide sequence ID" value="NZ_CP098755.1"/>
</dbReference>
<dbReference type="InterPro" id="IPR013249">
    <property type="entry name" value="RNA_pol_sigma70_r4_t2"/>
</dbReference>
<evidence type="ECO:0000256" key="2">
    <source>
        <dbReference type="ARBA" id="ARBA00023015"/>
    </source>
</evidence>
<evidence type="ECO:0000313" key="7">
    <source>
        <dbReference type="EMBL" id="USG66556.1"/>
    </source>
</evidence>
<gene>
    <name evidence="7" type="ORF">NDK47_04450</name>
</gene>
<comment type="similarity">
    <text evidence="1">Belongs to the sigma-70 factor family. ECF subfamily.</text>
</comment>
<feature type="domain" description="RNA polymerase sigma factor 70 region 4 type 2" evidence="6">
    <location>
        <begin position="114"/>
        <end position="165"/>
    </location>
</feature>
<sequence length="179" mass="20660">MESSDLSELVTLHGNAIYGFCHKLAKNKSDTDDLYQETFLRAMELRHKIDKNNNPKGFLISIAIGLWKNKRRKFAWRLRIAPIQEMKEDVESDHLFRDESTPEDILLSNERCVKIAAATDALNDKLKIPLYMYYTAEMSIEEIASALKIPPGTVKSRLFQARKALRNTLELEVDQDARF</sequence>
<dbReference type="PANTHER" id="PTHR43133">
    <property type="entry name" value="RNA POLYMERASE ECF-TYPE SIGMA FACTO"/>
    <property type="match status" value="1"/>
</dbReference>
<dbReference type="InterPro" id="IPR014284">
    <property type="entry name" value="RNA_pol_sigma-70_dom"/>
</dbReference>
<reference evidence="7" key="1">
    <citation type="submission" date="2022-06" db="EMBL/GenBank/DDBJ databases">
        <title>Genome sequencing of Brevibacillus sp. BB3-R1.</title>
        <authorList>
            <person name="Heo J."/>
            <person name="Lee D."/>
            <person name="Won M."/>
            <person name="Han B.-H."/>
            <person name="Hong S.-B."/>
            <person name="Kwon S.-W."/>
        </authorList>
    </citation>
    <scope>NUCLEOTIDE SEQUENCE</scope>
    <source>
        <strain evidence="7">BB3-R1</strain>
    </source>
</reference>
<evidence type="ECO:0000259" key="5">
    <source>
        <dbReference type="Pfam" id="PF04542"/>
    </source>
</evidence>
<dbReference type="Pfam" id="PF04542">
    <property type="entry name" value="Sigma70_r2"/>
    <property type="match status" value="1"/>
</dbReference>
<dbReference type="EMBL" id="CP098755">
    <property type="protein sequence ID" value="USG66556.1"/>
    <property type="molecule type" value="Genomic_DNA"/>
</dbReference>
<dbReference type="Gene3D" id="1.10.10.10">
    <property type="entry name" value="Winged helix-like DNA-binding domain superfamily/Winged helix DNA-binding domain"/>
    <property type="match status" value="1"/>
</dbReference>
<dbReference type="InterPro" id="IPR039425">
    <property type="entry name" value="RNA_pol_sigma-70-like"/>
</dbReference>
<dbReference type="Gene3D" id="1.10.1740.10">
    <property type="match status" value="1"/>
</dbReference>
<keyword evidence="2" id="KW-0805">Transcription regulation</keyword>
<keyword evidence="4" id="KW-0804">Transcription</keyword>
<evidence type="ECO:0000313" key="8">
    <source>
        <dbReference type="Proteomes" id="UP001056500"/>
    </source>
</evidence>
<evidence type="ECO:0000256" key="1">
    <source>
        <dbReference type="ARBA" id="ARBA00010641"/>
    </source>
</evidence>
<dbReference type="NCBIfam" id="TIGR02937">
    <property type="entry name" value="sigma70-ECF"/>
    <property type="match status" value="1"/>
</dbReference>
<dbReference type="InterPro" id="IPR013324">
    <property type="entry name" value="RNA_pol_sigma_r3/r4-like"/>
</dbReference>
<dbReference type="CDD" id="cd06171">
    <property type="entry name" value="Sigma70_r4"/>
    <property type="match status" value="1"/>
</dbReference>
<feature type="domain" description="RNA polymerase sigma-70 region 2" evidence="5">
    <location>
        <begin position="9"/>
        <end position="76"/>
    </location>
</feature>
<evidence type="ECO:0000256" key="4">
    <source>
        <dbReference type="ARBA" id="ARBA00023163"/>
    </source>
</evidence>
<dbReference type="PANTHER" id="PTHR43133:SF51">
    <property type="entry name" value="RNA POLYMERASE SIGMA FACTOR"/>
    <property type="match status" value="1"/>
</dbReference>
<dbReference type="SUPFAM" id="SSF88946">
    <property type="entry name" value="Sigma2 domain of RNA polymerase sigma factors"/>
    <property type="match status" value="1"/>
</dbReference>
<keyword evidence="8" id="KW-1185">Reference proteome</keyword>
<evidence type="ECO:0000256" key="3">
    <source>
        <dbReference type="ARBA" id="ARBA00023082"/>
    </source>
</evidence>
<dbReference type="SUPFAM" id="SSF88659">
    <property type="entry name" value="Sigma3 and sigma4 domains of RNA polymerase sigma factors"/>
    <property type="match status" value="1"/>
</dbReference>
<evidence type="ECO:0000259" key="6">
    <source>
        <dbReference type="Pfam" id="PF08281"/>
    </source>
</evidence>
<proteinExistence type="inferred from homology"/>
<dbReference type="InterPro" id="IPR036388">
    <property type="entry name" value="WH-like_DNA-bd_sf"/>
</dbReference>
<protein>
    <submittedName>
        <fullName evidence="7">RNA polymerase sigma factor</fullName>
    </submittedName>
</protein>
<organism evidence="7 8">
    <name type="scientific">Brevibacillus ruminantium</name>
    <dbReference type="NCBI Taxonomy" id="2950604"/>
    <lineage>
        <taxon>Bacteria</taxon>
        <taxon>Bacillati</taxon>
        <taxon>Bacillota</taxon>
        <taxon>Bacilli</taxon>
        <taxon>Bacillales</taxon>
        <taxon>Paenibacillaceae</taxon>
        <taxon>Brevibacillus</taxon>
    </lineage>
</organism>